<dbReference type="EMBL" id="MOMC01000015">
    <property type="protein sequence ID" value="ONH31617.1"/>
    <property type="molecule type" value="Genomic_DNA"/>
</dbReference>
<dbReference type="RefSeq" id="WP_076815099.1">
    <property type="nucleotide sequence ID" value="NZ_MOMC01000015.1"/>
</dbReference>
<evidence type="ECO:0000313" key="2">
    <source>
        <dbReference type="EMBL" id="ONH31617.1"/>
    </source>
</evidence>
<sequence length="134" mass="14055">MIMHCASQTDIDAMADNETAAGPAWTSEESRDGRVHGQAEEDGSETSLDHASTSEMDQDIGRCDSASRDGGEGASRTFAGVMIGVAVEAGSPETDRSCPVHRTSEANVAFPDDVRTDGHGSVLLVVGMTVSDRR</sequence>
<accession>A0A1V2IES4</accession>
<feature type="region of interest" description="Disordered" evidence="1">
    <location>
        <begin position="1"/>
        <end position="75"/>
    </location>
</feature>
<keyword evidence="3" id="KW-1185">Reference proteome</keyword>
<feature type="compositionally biased region" description="Basic and acidic residues" evidence="1">
    <location>
        <begin position="28"/>
        <end position="39"/>
    </location>
</feature>
<dbReference type="STRING" id="1834516.BL253_08010"/>
<comment type="caution">
    <text evidence="2">The sequence shown here is derived from an EMBL/GenBank/DDBJ whole genome shotgun (WGS) entry which is preliminary data.</text>
</comment>
<evidence type="ECO:0000256" key="1">
    <source>
        <dbReference type="SAM" id="MobiDB-lite"/>
    </source>
</evidence>
<reference evidence="3" key="1">
    <citation type="submission" date="2016-10" db="EMBL/GenBank/DDBJ databases">
        <title>Frankia sp. NRRL B-16386 Genome sequencing.</title>
        <authorList>
            <person name="Ghodhbane-Gtari F."/>
            <person name="Swanson E."/>
            <person name="Gueddou A."/>
            <person name="Hezbri K."/>
            <person name="Ktari K."/>
            <person name="Nouioui I."/>
            <person name="Morris K."/>
            <person name="Simpson S."/>
            <person name="Abebe-Akele F."/>
            <person name="Thomas K."/>
            <person name="Gtari M."/>
            <person name="Tisa L.S."/>
        </authorList>
    </citation>
    <scope>NUCLEOTIDE SEQUENCE [LARGE SCALE GENOMIC DNA]</scope>
    <source>
        <strain evidence="3">NRRL B-16386</strain>
    </source>
</reference>
<proteinExistence type="predicted"/>
<organism evidence="2 3">
    <name type="scientific">Pseudofrankia asymbiotica</name>
    <dbReference type="NCBI Taxonomy" id="1834516"/>
    <lineage>
        <taxon>Bacteria</taxon>
        <taxon>Bacillati</taxon>
        <taxon>Actinomycetota</taxon>
        <taxon>Actinomycetes</taxon>
        <taxon>Frankiales</taxon>
        <taxon>Frankiaceae</taxon>
        <taxon>Pseudofrankia</taxon>
    </lineage>
</organism>
<evidence type="ECO:0000313" key="3">
    <source>
        <dbReference type="Proteomes" id="UP000188929"/>
    </source>
</evidence>
<feature type="compositionally biased region" description="Polar residues" evidence="1">
    <location>
        <begin position="1"/>
        <end position="10"/>
    </location>
</feature>
<feature type="compositionally biased region" description="Polar residues" evidence="1">
    <location>
        <begin position="45"/>
        <end position="55"/>
    </location>
</feature>
<protein>
    <submittedName>
        <fullName evidence="2">Uncharacterized protein</fullName>
    </submittedName>
</protein>
<gene>
    <name evidence="2" type="ORF">BL253_08010</name>
</gene>
<name>A0A1V2IES4_9ACTN</name>
<dbReference type="AlphaFoldDB" id="A0A1V2IES4"/>
<feature type="compositionally biased region" description="Basic and acidic residues" evidence="1">
    <location>
        <begin position="59"/>
        <end position="71"/>
    </location>
</feature>
<dbReference type="Proteomes" id="UP000188929">
    <property type="component" value="Unassembled WGS sequence"/>
</dbReference>